<name>A0A6P2YHB1_BURL3</name>
<evidence type="ECO:0000256" key="1">
    <source>
        <dbReference type="SAM" id="MobiDB-lite"/>
    </source>
</evidence>
<dbReference type="AlphaFoldDB" id="A0A6P2YHB1"/>
<evidence type="ECO:0000313" key="3">
    <source>
        <dbReference type="Proteomes" id="UP000494274"/>
    </source>
</evidence>
<protein>
    <submittedName>
        <fullName evidence="2">Class D beta-lactamase</fullName>
    </submittedName>
</protein>
<evidence type="ECO:0000313" key="2">
    <source>
        <dbReference type="EMBL" id="VWD21757.1"/>
    </source>
</evidence>
<dbReference type="EMBL" id="CABVQI010000019">
    <property type="protein sequence ID" value="VWD21757.1"/>
    <property type="molecule type" value="Genomic_DNA"/>
</dbReference>
<reference evidence="2 3" key="1">
    <citation type="submission" date="2019-09" db="EMBL/GenBank/DDBJ databases">
        <authorList>
            <person name="Depoorter E."/>
        </authorList>
    </citation>
    <scope>NUCLEOTIDE SEQUENCE [LARGE SCALE GENOMIC DNA]</scope>
    <source>
        <strain evidence="2">R-18112</strain>
    </source>
</reference>
<sequence length="82" mass="8953">MPAVAFIPHGLPPPTRTARRPSIPEECHLKHWRRALFTFAAGLLAAATSHARPERQTPNAGLRARDTFLATLPALAEPGRPQ</sequence>
<dbReference type="Proteomes" id="UP000494274">
    <property type="component" value="Unassembled WGS sequence"/>
</dbReference>
<proteinExistence type="predicted"/>
<accession>A0A6P2YHB1</accession>
<dbReference type="RefSeq" id="WP_254608606.1">
    <property type="nucleotide sequence ID" value="NZ_CABVQI010000019.1"/>
</dbReference>
<organism evidence="2 3">
    <name type="scientific">Burkholderia lata (strain ATCC 17760 / DSM 23089 / LMG 22485 / NCIMB 9086 / R18194 / 383)</name>
    <dbReference type="NCBI Taxonomy" id="482957"/>
    <lineage>
        <taxon>Bacteria</taxon>
        <taxon>Pseudomonadati</taxon>
        <taxon>Pseudomonadota</taxon>
        <taxon>Betaproteobacteria</taxon>
        <taxon>Burkholderiales</taxon>
        <taxon>Burkholderiaceae</taxon>
        <taxon>Burkholderia</taxon>
        <taxon>Burkholderia cepacia complex</taxon>
    </lineage>
</organism>
<gene>
    <name evidence="2" type="ORF">BLA18112_05408</name>
</gene>
<feature type="region of interest" description="Disordered" evidence="1">
    <location>
        <begin position="1"/>
        <end position="21"/>
    </location>
</feature>